<dbReference type="InterPro" id="IPR014883">
    <property type="entry name" value="VRR_NUC"/>
</dbReference>
<evidence type="ECO:0000313" key="4">
    <source>
        <dbReference type="EMBL" id="ASX25894.1"/>
    </source>
</evidence>
<proteinExistence type="predicted"/>
<gene>
    <name evidence="4" type="ORF">BA171_01760</name>
</gene>
<dbReference type="GO" id="GO:0004518">
    <property type="term" value="F:nuclease activity"/>
    <property type="evidence" value="ECO:0007669"/>
    <property type="project" value="UniProtKB-KW"/>
</dbReference>
<reference evidence="4 5" key="2">
    <citation type="submission" date="2017-09" db="EMBL/GenBank/DDBJ databases">
        <title>The genome of whitefly Bemisia tabaci, a global crop pest, provides novel insights into virus transmission, host adaptation and insecticide resistance.</title>
        <authorList>
            <person name="Kaur N."/>
            <person name="Kliot A."/>
            <person name="Pinheiro P.V."/>
            <person name="Luan J."/>
            <person name="Zheng Y."/>
            <person name="Liu W."/>
            <person name="Sun H."/>
            <person name="Yang X."/>
            <person name="Xu Y."/>
            <person name="Luo Y."/>
            <person name="Kruse A."/>
            <person name="Fisher T.W."/>
            <person name="Nelson D.R."/>
            <person name="Elimelech M."/>
            <person name="MacCoss M."/>
            <person name="Johnson R."/>
            <person name="Cohen E."/>
            <person name="Hunter W.B."/>
            <person name="Brown J.K."/>
            <person name="Jander G."/>
            <person name="Cilia M."/>
            <person name="Douglas A.E."/>
            <person name="Ghanim M."/>
            <person name="Simmons A.M."/>
            <person name="Wintermantel W.M."/>
            <person name="Ling K.-S."/>
            <person name="Fei Z."/>
        </authorList>
    </citation>
    <scope>NUCLEOTIDE SEQUENCE [LARGE SCALE GENOMIC DNA]</scope>
    <source>
        <strain evidence="4 5">MEAM1</strain>
    </source>
</reference>
<protein>
    <submittedName>
        <fullName evidence="4">Uncharacterized protein</fullName>
    </submittedName>
</protein>
<dbReference type="RefSeq" id="WP_016857274.1">
    <property type="nucleotide sequence ID" value="NZ_CP016303.1"/>
</dbReference>
<accession>A0A249DWI9</accession>
<dbReference type="AlphaFoldDB" id="A0A249DWI9"/>
<dbReference type="Pfam" id="PF08774">
    <property type="entry name" value="VRR_NUC"/>
    <property type="match status" value="1"/>
</dbReference>
<sequence length="108" mass="12243">MKTRPLSQKESQLEKKFVAMVQSRGGLARKFVSPNKRGVPDRIVVWPKGHIHFVELKTHNGKLGKLQISEQKKLTERGCTVFNLYGLQDIQQYITNVAKTVLVEKVAA</sequence>
<evidence type="ECO:0000256" key="1">
    <source>
        <dbReference type="ARBA" id="ARBA00001946"/>
    </source>
</evidence>
<evidence type="ECO:0000256" key="3">
    <source>
        <dbReference type="ARBA" id="ARBA00022801"/>
    </source>
</evidence>
<evidence type="ECO:0000256" key="2">
    <source>
        <dbReference type="ARBA" id="ARBA00022722"/>
    </source>
</evidence>
<dbReference type="Proteomes" id="UP000216438">
    <property type="component" value="Chromosome"/>
</dbReference>
<name>A0A249DWI9_9ENTR</name>
<comment type="cofactor">
    <cofactor evidence="1">
        <name>Mg(2+)</name>
        <dbReference type="ChEBI" id="CHEBI:18420"/>
    </cofactor>
</comment>
<dbReference type="EMBL" id="CP016303">
    <property type="protein sequence ID" value="ASX25894.1"/>
    <property type="molecule type" value="Genomic_DNA"/>
</dbReference>
<reference evidence="5" key="1">
    <citation type="submission" date="2016-06" db="EMBL/GenBank/DDBJ databases">
        <authorList>
            <person name="Chen W."/>
            <person name="Hasegawa D.K."/>
        </authorList>
    </citation>
    <scope>NUCLEOTIDE SEQUENCE [LARGE SCALE GENOMIC DNA]</scope>
    <source>
        <strain evidence="5">MEAM1</strain>
    </source>
</reference>
<dbReference type="SMART" id="SM00990">
    <property type="entry name" value="VRR_NUC"/>
    <property type="match status" value="1"/>
</dbReference>
<dbReference type="OrthoDB" id="6706702at2"/>
<dbReference type="Gene3D" id="3.40.1350.10">
    <property type="match status" value="1"/>
</dbReference>
<dbReference type="GO" id="GO:0016788">
    <property type="term" value="F:hydrolase activity, acting on ester bonds"/>
    <property type="evidence" value="ECO:0007669"/>
    <property type="project" value="InterPro"/>
</dbReference>
<dbReference type="GO" id="GO:0003676">
    <property type="term" value="F:nucleic acid binding"/>
    <property type="evidence" value="ECO:0007669"/>
    <property type="project" value="InterPro"/>
</dbReference>
<organism evidence="4 5">
    <name type="scientific">Candidatus Hamiltonella defensa</name>
    <name type="common">Bemisia tabaci</name>
    <dbReference type="NCBI Taxonomy" id="672795"/>
    <lineage>
        <taxon>Bacteria</taxon>
        <taxon>Pseudomonadati</taxon>
        <taxon>Pseudomonadota</taxon>
        <taxon>Gammaproteobacteria</taxon>
        <taxon>Enterobacterales</taxon>
        <taxon>Enterobacteriaceae</taxon>
        <taxon>aphid secondary symbionts</taxon>
        <taxon>Candidatus Williamhamiltonella</taxon>
    </lineage>
</organism>
<keyword evidence="2" id="KW-0540">Nuclease</keyword>
<keyword evidence="3" id="KW-0378">Hydrolase</keyword>
<dbReference type="InterPro" id="IPR011856">
    <property type="entry name" value="tRNA_endonuc-like_dom_sf"/>
</dbReference>
<evidence type="ECO:0000313" key="5">
    <source>
        <dbReference type="Proteomes" id="UP000216438"/>
    </source>
</evidence>